<organism evidence="2 3">
    <name type="scientific">Cuniculiplasma divulgatum</name>
    <dbReference type="NCBI Taxonomy" id="1673428"/>
    <lineage>
        <taxon>Archaea</taxon>
        <taxon>Methanobacteriati</taxon>
        <taxon>Thermoplasmatota</taxon>
        <taxon>Thermoplasmata</taxon>
        <taxon>Thermoplasmatales</taxon>
        <taxon>Cuniculiplasmataceae</taxon>
        <taxon>Cuniculiplasma</taxon>
    </lineage>
</organism>
<keyword evidence="1" id="KW-0472">Membrane</keyword>
<name>A0A1N5WDC8_9ARCH</name>
<evidence type="ECO:0000256" key="1">
    <source>
        <dbReference type="SAM" id="Phobius"/>
    </source>
</evidence>
<reference evidence="2 3" key="1">
    <citation type="submission" date="2016-04" db="EMBL/GenBank/DDBJ databases">
        <authorList>
            <person name="Evans L.H."/>
            <person name="Alamgir A."/>
            <person name="Owens N."/>
            <person name="Weber N.D."/>
            <person name="Virtaneva K."/>
            <person name="Barbian K."/>
            <person name="Babar A."/>
            <person name="Rosenke K."/>
        </authorList>
    </citation>
    <scope>NUCLEOTIDE SEQUENCE [LARGE SCALE GENOMIC DNA]</scope>
    <source>
        <strain evidence="3">S5(T) (JCM 30642 \VKM B-2941)</strain>
    </source>
</reference>
<feature type="transmembrane region" description="Helical" evidence="1">
    <location>
        <begin position="7"/>
        <end position="26"/>
    </location>
</feature>
<dbReference type="Proteomes" id="UP000195607">
    <property type="component" value="Chromosome I"/>
</dbReference>
<evidence type="ECO:0000313" key="2">
    <source>
        <dbReference type="EMBL" id="SIM82655.1"/>
    </source>
</evidence>
<accession>A0A1N5WDC8</accession>
<keyword evidence="1" id="KW-0812">Transmembrane</keyword>
<sequence length="173" mass="19161">MVNKNKIITVILVIVFIFAGYTFYHLSEHKTSPTNRVIPKVTYPPVYRIVFNKTFTVDGNETLGCIYIGESVNFTNIVCRTNVSGLLLIKSENKTSAAKEIENCIASCLTGKPGRNSGGGTGMVYSSPENYALSPRGYWRISANRVTEGFIHIVVCNYAGKSLFKYQSNVLDN</sequence>
<protein>
    <submittedName>
        <fullName evidence="2">Uncharacterized protein</fullName>
    </submittedName>
</protein>
<proteinExistence type="predicted"/>
<dbReference type="EMBL" id="LT671858">
    <property type="protein sequence ID" value="SIM82655.1"/>
    <property type="molecule type" value="Genomic_DNA"/>
</dbReference>
<evidence type="ECO:0000313" key="3">
    <source>
        <dbReference type="Proteomes" id="UP000195607"/>
    </source>
</evidence>
<gene>
    <name evidence="2" type="ORF">CSP5_1751</name>
</gene>
<dbReference type="AlphaFoldDB" id="A0A1N5WDC8"/>
<keyword evidence="1" id="KW-1133">Transmembrane helix</keyword>